<dbReference type="EMBL" id="JBHSRF010000021">
    <property type="protein sequence ID" value="MFC6082831.1"/>
    <property type="molecule type" value="Genomic_DNA"/>
</dbReference>
<reference evidence="3" key="1">
    <citation type="journal article" date="2019" name="Int. J. Syst. Evol. Microbiol.">
        <title>The Global Catalogue of Microorganisms (GCM) 10K type strain sequencing project: providing services to taxonomists for standard genome sequencing and annotation.</title>
        <authorList>
            <consortium name="The Broad Institute Genomics Platform"/>
            <consortium name="The Broad Institute Genome Sequencing Center for Infectious Disease"/>
            <person name="Wu L."/>
            <person name="Ma J."/>
        </authorList>
    </citation>
    <scope>NUCLEOTIDE SEQUENCE [LARGE SCALE GENOMIC DNA]</scope>
    <source>
        <strain evidence="3">JCM 30346</strain>
    </source>
</reference>
<protein>
    <submittedName>
        <fullName evidence="2">Uncharacterized protein</fullName>
    </submittedName>
</protein>
<gene>
    <name evidence="2" type="ORF">ACFP1K_16795</name>
</gene>
<comment type="caution">
    <text evidence="2">The sequence shown here is derived from an EMBL/GenBank/DDBJ whole genome shotgun (WGS) entry which is preliminary data.</text>
</comment>
<keyword evidence="3" id="KW-1185">Reference proteome</keyword>
<evidence type="ECO:0000256" key="1">
    <source>
        <dbReference type="SAM" id="Coils"/>
    </source>
</evidence>
<organism evidence="2 3">
    <name type="scientific">Sphaerisporangium aureirubrum</name>
    <dbReference type="NCBI Taxonomy" id="1544736"/>
    <lineage>
        <taxon>Bacteria</taxon>
        <taxon>Bacillati</taxon>
        <taxon>Actinomycetota</taxon>
        <taxon>Actinomycetes</taxon>
        <taxon>Streptosporangiales</taxon>
        <taxon>Streptosporangiaceae</taxon>
        <taxon>Sphaerisporangium</taxon>
    </lineage>
</organism>
<dbReference type="RefSeq" id="WP_380753722.1">
    <property type="nucleotide sequence ID" value="NZ_JBHSRF010000021.1"/>
</dbReference>
<dbReference type="Proteomes" id="UP001596137">
    <property type="component" value="Unassembled WGS sequence"/>
</dbReference>
<accession>A0ABW1NHW9</accession>
<sequence length="1190" mass="127685">MSVLCVPVHVDALCLAADTDVAGPSVDFTRLPYVDPVTGRDVGANLPYLGEVVLASPFEDHNLRLKAGIHLHWALPDALTRMVRGEDGTRVPVVPNRWLVTRSRGETVEEQWLVLSDALSDDNADGVTYPVSGGVPPGNAGRPYRYLGRKLPLGQWDLLLRDPPDSLPELTVVGHGDPAFAAFYPNCHSVFGFHDPAYPGTPPAGLRYDVTGWYGTPGQDELARVLPAKGDWRAALADRLGWKAQPGAERPTRMVCFGELRFAPAALTVNPLLADTETGVCVGGNITEALAAHLGAALPGVTPQSLEDLLEALTYADDLESTTVDLSIRLDEARHTATFAPVSAGVRWNVYAEDETDAEAAAAGAPPITPEQKQARERLRPPAELDGLLAALNRAETRHDRARRTLAGLRRRLFADWYKYMLCSYPGESAGDDSHPSPDEVAFYLGRAMDEMDLLTAAVGVQPPVGDGDTLAHRLAAARDAVDRSIARFNATTARAARTRYVLRQVPGPRHYRPVEPTVLLTGSAATPSDRYGQDGASDPDGLLACAAITGPAASPAGAAGATALRTAVTAGVAALPAPNPALRTWTHAPWHPVLLQWEVEFFPTGGGGNIGAGHRDYDQDFVTANYALTAADVELRLRPGRGFPDKAANVYSGTTVLSPSARPVLSARILRYLSGDMLAAYNAARTRAHLATLPGDDFRAAPDTVLDWYDANGDDARLKTLAMVYRHLAENQDNNLSQSLGGFNDALLMLRLARQLPVDDPLGFPSAREFTARVADRVAGENRHAPQPLSDFNPIRAGALRVRRLRIVDNFGTTHDVDVRLLRTTTRLTVQDHPQWIAMAPRLVQPARLALSLLDAEREQEPLTGLPTCSPVCGWLVPDALDDALRVYTADGTWAGSVHALADADRPDRASWRAAPESGVADPATGLANAHLRDVVEWLLASGAEAAGELLPALDDAQASVEPEDPGGLGGLAALLGRPIAVVRAEVGLDPLEPPAVHQDWNVFRQDMARGGRETNGYPLVRFPVRIGEHGRLGDGVLGYWLEEAPGALGQVYHDVQALGDDDATSPVLVGLDLPPRRLTLLLDPHGAIHATTGILPTESARLADEHYRDAVERLEVGLMVAPILTDAGQVALPLPAAQGARWSWLERDPAGWTRVTDPPQPQERFPAGLTVREGRLALRPTTPGQGNP</sequence>
<feature type="coiled-coil region" evidence="1">
    <location>
        <begin position="385"/>
        <end position="412"/>
    </location>
</feature>
<keyword evidence="1" id="KW-0175">Coiled coil</keyword>
<evidence type="ECO:0000313" key="3">
    <source>
        <dbReference type="Proteomes" id="UP001596137"/>
    </source>
</evidence>
<name>A0ABW1NHW9_9ACTN</name>
<proteinExistence type="predicted"/>
<evidence type="ECO:0000313" key="2">
    <source>
        <dbReference type="EMBL" id="MFC6082831.1"/>
    </source>
</evidence>